<accession>A0A1Y1ZAT4</accession>
<keyword evidence="3" id="KW-1185">Reference proteome</keyword>
<name>A0A1Y1ZAT4_9PLEO</name>
<evidence type="ECO:0000256" key="1">
    <source>
        <dbReference type="SAM" id="Phobius"/>
    </source>
</evidence>
<dbReference type="AlphaFoldDB" id="A0A1Y1ZAT4"/>
<keyword evidence="1" id="KW-0812">Transmembrane</keyword>
<organism evidence="2 3">
    <name type="scientific">Clohesyomyces aquaticus</name>
    <dbReference type="NCBI Taxonomy" id="1231657"/>
    <lineage>
        <taxon>Eukaryota</taxon>
        <taxon>Fungi</taxon>
        <taxon>Dikarya</taxon>
        <taxon>Ascomycota</taxon>
        <taxon>Pezizomycotina</taxon>
        <taxon>Dothideomycetes</taxon>
        <taxon>Pleosporomycetidae</taxon>
        <taxon>Pleosporales</taxon>
        <taxon>Lindgomycetaceae</taxon>
        <taxon>Clohesyomyces</taxon>
    </lineage>
</organism>
<proteinExistence type="predicted"/>
<dbReference type="EMBL" id="MCFA01000109">
    <property type="protein sequence ID" value="ORY07381.1"/>
    <property type="molecule type" value="Genomic_DNA"/>
</dbReference>
<evidence type="ECO:0000313" key="2">
    <source>
        <dbReference type="EMBL" id="ORY07381.1"/>
    </source>
</evidence>
<keyword evidence="1" id="KW-0472">Membrane</keyword>
<protein>
    <submittedName>
        <fullName evidence="2">Uncharacterized protein</fullName>
    </submittedName>
</protein>
<feature type="transmembrane region" description="Helical" evidence="1">
    <location>
        <begin position="12"/>
        <end position="32"/>
    </location>
</feature>
<keyword evidence="1" id="KW-1133">Transmembrane helix</keyword>
<dbReference type="Proteomes" id="UP000193144">
    <property type="component" value="Unassembled WGS sequence"/>
</dbReference>
<feature type="transmembrane region" description="Helical" evidence="1">
    <location>
        <begin position="38"/>
        <end position="60"/>
    </location>
</feature>
<comment type="caution">
    <text evidence="2">The sequence shown here is derived from an EMBL/GenBank/DDBJ whole genome shotgun (WGS) entry which is preliminary data.</text>
</comment>
<reference evidence="2 3" key="1">
    <citation type="submission" date="2016-07" db="EMBL/GenBank/DDBJ databases">
        <title>Pervasive Adenine N6-methylation of Active Genes in Fungi.</title>
        <authorList>
            <consortium name="DOE Joint Genome Institute"/>
            <person name="Mondo S.J."/>
            <person name="Dannebaum R.O."/>
            <person name="Kuo R.C."/>
            <person name="Labutti K."/>
            <person name="Haridas S."/>
            <person name="Kuo A."/>
            <person name="Salamov A."/>
            <person name="Ahrendt S.R."/>
            <person name="Lipzen A."/>
            <person name="Sullivan W."/>
            <person name="Andreopoulos W.B."/>
            <person name="Clum A."/>
            <person name="Lindquist E."/>
            <person name="Daum C."/>
            <person name="Ramamoorthy G.K."/>
            <person name="Gryganskyi A."/>
            <person name="Culley D."/>
            <person name="Magnuson J.K."/>
            <person name="James T.Y."/>
            <person name="O'Malley M.A."/>
            <person name="Stajich J.E."/>
            <person name="Spatafora J.W."/>
            <person name="Visel A."/>
            <person name="Grigoriev I.V."/>
        </authorList>
    </citation>
    <scope>NUCLEOTIDE SEQUENCE [LARGE SCALE GENOMIC DNA]</scope>
    <source>
        <strain evidence="2 3">CBS 115471</strain>
    </source>
</reference>
<gene>
    <name evidence="2" type="ORF">BCR34DRAFT_20162</name>
</gene>
<evidence type="ECO:0000313" key="3">
    <source>
        <dbReference type="Proteomes" id="UP000193144"/>
    </source>
</evidence>
<sequence>MNIPNQLRQGRVYALGFISQWIIPLDVVFIAMNSRTLFGLPLFAIALVSIFILVQLFRLIPESPHVKARKQSSRYTTEQNVAITRLEQIVSVVKAQKHLRSTKRYPIPLWIQYRRASVPVKPSSVDIEEALGQCENCLAHSTSACARHSVS</sequence>